<dbReference type="InterPro" id="IPR006170">
    <property type="entry name" value="PBP/GOBP"/>
</dbReference>
<evidence type="ECO:0000256" key="1">
    <source>
        <dbReference type="SAM" id="SignalP"/>
    </source>
</evidence>
<feature type="chain" id="PRO_5046175819" evidence="1">
    <location>
        <begin position="18"/>
        <end position="133"/>
    </location>
</feature>
<feature type="signal peptide" evidence="1">
    <location>
        <begin position="1"/>
        <end position="17"/>
    </location>
</feature>
<keyword evidence="1" id="KW-0732">Signal</keyword>
<organism evidence="2 3">
    <name type="scientific">Nicrophorus vespilloides</name>
    <name type="common">Boreal carrion beetle</name>
    <dbReference type="NCBI Taxonomy" id="110193"/>
    <lineage>
        <taxon>Eukaryota</taxon>
        <taxon>Metazoa</taxon>
        <taxon>Ecdysozoa</taxon>
        <taxon>Arthropoda</taxon>
        <taxon>Hexapoda</taxon>
        <taxon>Insecta</taxon>
        <taxon>Pterygota</taxon>
        <taxon>Neoptera</taxon>
        <taxon>Endopterygota</taxon>
        <taxon>Coleoptera</taxon>
        <taxon>Polyphaga</taxon>
        <taxon>Staphyliniformia</taxon>
        <taxon>Silphidae</taxon>
        <taxon>Nicrophorinae</taxon>
        <taxon>Nicrophorus</taxon>
    </lineage>
</organism>
<reference evidence="3" key="1">
    <citation type="submission" date="2025-08" db="UniProtKB">
        <authorList>
            <consortium name="RefSeq"/>
        </authorList>
    </citation>
    <scope>IDENTIFICATION</scope>
    <source>
        <tissue evidence="3">Whole Larva</tissue>
    </source>
</reference>
<dbReference type="RefSeq" id="XP_017777553.1">
    <property type="nucleotide sequence ID" value="XM_017922064.1"/>
</dbReference>
<name>A0ABM1MSK3_NICVS</name>
<evidence type="ECO:0000313" key="2">
    <source>
        <dbReference type="Proteomes" id="UP000695000"/>
    </source>
</evidence>
<protein>
    <submittedName>
        <fullName evidence="3">Uncharacterized protein LOC108563403</fullName>
    </submittedName>
</protein>
<dbReference type="SUPFAM" id="SSF47565">
    <property type="entry name" value="Insect pheromone/odorant-binding proteins"/>
    <property type="match status" value="1"/>
</dbReference>
<dbReference type="Gene3D" id="1.10.238.20">
    <property type="entry name" value="Pheromone/general odorant binding protein domain"/>
    <property type="match status" value="1"/>
</dbReference>
<dbReference type="CDD" id="cd23992">
    <property type="entry name" value="PBP_GOBP"/>
    <property type="match status" value="1"/>
</dbReference>
<accession>A0ABM1MSK3</accession>
<sequence>MRSVLLVFALAFTLISGQNWTEVNTKVFALSHYCTISAIVNNKLVEKSMLGKFVDDPKFLDYSSCIAAELDPMDEDGKFEENNFVTLILDNWKTTMNKCVVDAKKETSREKEYFEFAKCLWKNLNETDNTFDN</sequence>
<dbReference type="GeneID" id="108563403"/>
<gene>
    <name evidence="3" type="primary">LOC108563403</name>
</gene>
<dbReference type="Proteomes" id="UP000695000">
    <property type="component" value="Unplaced"/>
</dbReference>
<dbReference type="Pfam" id="PF01395">
    <property type="entry name" value="PBP_GOBP"/>
    <property type="match status" value="1"/>
</dbReference>
<dbReference type="InterPro" id="IPR036728">
    <property type="entry name" value="PBP_GOBP_sf"/>
</dbReference>
<evidence type="ECO:0000313" key="3">
    <source>
        <dbReference type="RefSeq" id="XP_017777553.1"/>
    </source>
</evidence>
<proteinExistence type="predicted"/>
<keyword evidence="2" id="KW-1185">Reference proteome</keyword>